<feature type="region of interest" description="Disordered" evidence="1">
    <location>
        <begin position="1"/>
        <end position="33"/>
    </location>
</feature>
<dbReference type="AlphaFoldDB" id="X1TLB7"/>
<name>X1TLB7_9ZZZZ</name>
<comment type="caution">
    <text evidence="2">The sequence shown here is derived from an EMBL/GenBank/DDBJ whole genome shotgun (WGS) entry which is preliminary data.</text>
</comment>
<dbReference type="EMBL" id="BARW01025207">
    <property type="protein sequence ID" value="GAJ06044.1"/>
    <property type="molecule type" value="Genomic_DNA"/>
</dbReference>
<evidence type="ECO:0000256" key="1">
    <source>
        <dbReference type="SAM" id="MobiDB-lite"/>
    </source>
</evidence>
<sequence>MELNRKRAANNIERKQAEESNHHSYLKTPGEFDADYVNQGKKQAAGYSNKFYLHLGKTGIKQQYKYTYP</sequence>
<feature type="compositionally biased region" description="Basic and acidic residues" evidence="1">
    <location>
        <begin position="12"/>
        <end position="22"/>
    </location>
</feature>
<evidence type="ECO:0000313" key="2">
    <source>
        <dbReference type="EMBL" id="GAJ06044.1"/>
    </source>
</evidence>
<organism evidence="2">
    <name type="scientific">marine sediment metagenome</name>
    <dbReference type="NCBI Taxonomy" id="412755"/>
    <lineage>
        <taxon>unclassified sequences</taxon>
        <taxon>metagenomes</taxon>
        <taxon>ecological metagenomes</taxon>
    </lineage>
</organism>
<proteinExistence type="predicted"/>
<protein>
    <submittedName>
        <fullName evidence="2">Uncharacterized protein</fullName>
    </submittedName>
</protein>
<accession>X1TLB7</accession>
<reference evidence="2" key="1">
    <citation type="journal article" date="2014" name="Front. Microbiol.">
        <title>High frequency of phylogenetically diverse reductive dehalogenase-homologous genes in deep subseafloor sedimentary metagenomes.</title>
        <authorList>
            <person name="Kawai M."/>
            <person name="Futagami T."/>
            <person name="Toyoda A."/>
            <person name="Takaki Y."/>
            <person name="Nishi S."/>
            <person name="Hori S."/>
            <person name="Arai W."/>
            <person name="Tsubouchi T."/>
            <person name="Morono Y."/>
            <person name="Uchiyama I."/>
            <person name="Ito T."/>
            <person name="Fujiyama A."/>
            <person name="Inagaki F."/>
            <person name="Takami H."/>
        </authorList>
    </citation>
    <scope>NUCLEOTIDE SEQUENCE</scope>
    <source>
        <strain evidence="2">Expedition CK06-06</strain>
    </source>
</reference>
<gene>
    <name evidence="2" type="ORF">S12H4_41366</name>
</gene>